<evidence type="ECO:0000313" key="2">
    <source>
        <dbReference type="EMBL" id="APW41646.1"/>
    </source>
</evidence>
<dbReference type="Pfam" id="PF26621">
    <property type="entry name" value="DUF8198"/>
    <property type="match status" value="1"/>
</dbReference>
<proteinExistence type="predicted"/>
<dbReference type="eggNOG" id="ENOG5031R3M">
    <property type="taxonomic scope" value="Bacteria"/>
</dbReference>
<evidence type="ECO:0000259" key="1">
    <source>
        <dbReference type="Pfam" id="PF26621"/>
    </source>
</evidence>
<reference evidence="2 3" key="1">
    <citation type="submission" date="2017-01" db="EMBL/GenBank/DDBJ databases">
        <authorList>
            <person name="Mah S.A."/>
            <person name="Swanson W.J."/>
            <person name="Moy G.W."/>
            <person name="Vacquier V.D."/>
        </authorList>
    </citation>
    <scope>NUCLEOTIDE SEQUENCE [LARGE SCALE GENOMIC DNA]</scope>
    <source>
        <strain evidence="2 3">DSM 22694</strain>
    </source>
</reference>
<dbReference type="AlphaFoldDB" id="A0A1P8K6R5"/>
<evidence type="ECO:0000313" key="3">
    <source>
        <dbReference type="Proteomes" id="UP000186110"/>
    </source>
</evidence>
<sequence>MDAAQTIRNAVARVTALRAQTQADLHLHSATVAVKKFQALRFAGTYDDLLGSKEYGSATRFFLEELYSDKDYSLRDAQFARIAGALQTFFPQQVVATAVSLAQLHALTEELDHQMALVWTGSSSGTEARDAASYVRAWNTVGQSEERKRQLDVVLTVGQELDRLTRTPGLRLMLKMMRRSALAAGLGSLQTFLESGFDTFAGMSGKGQRALEFLGIIRARESVWIARLFASDAVTSESALRECLGKALLISVEN</sequence>
<accession>A0A1P8K6R5</accession>
<keyword evidence="3" id="KW-1185">Reference proteome</keyword>
<protein>
    <recommendedName>
        <fullName evidence="1">DUF8198 domain-containing protein</fullName>
    </recommendedName>
</protein>
<dbReference type="Proteomes" id="UP000186110">
    <property type="component" value="Chromosome"/>
</dbReference>
<name>A0A1P8K6R5_9BURK</name>
<feature type="domain" description="DUF8198" evidence="1">
    <location>
        <begin position="19"/>
        <end position="232"/>
    </location>
</feature>
<dbReference type="EMBL" id="CP019239">
    <property type="protein sequence ID" value="APW41646.1"/>
    <property type="molecule type" value="Genomic_DNA"/>
</dbReference>
<organism evidence="2 3">
    <name type="scientific">Rhodoferax saidenbachensis</name>
    <dbReference type="NCBI Taxonomy" id="1484693"/>
    <lineage>
        <taxon>Bacteria</taxon>
        <taxon>Pseudomonadati</taxon>
        <taxon>Pseudomonadota</taxon>
        <taxon>Betaproteobacteria</taxon>
        <taxon>Burkholderiales</taxon>
        <taxon>Comamonadaceae</taxon>
        <taxon>Rhodoferax</taxon>
    </lineage>
</organism>
<gene>
    <name evidence="2" type="ORF">RS694_03185</name>
</gene>
<dbReference type="NCBIfam" id="NF047641">
    <property type="entry name" value="FFLEE_fam"/>
    <property type="match status" value="1"/>
</dbReference>
<dbReference type="InterPro" id="IPR058511">
    <property type="entry name" value="DUF8198"/>
</dbReference>
<dbReference type="STRING" id="1484693.RS694_03185"/>
<dbReference type="InterPro" id="IPR058063">
    <property type="entry name" value="FFLEE_fam"/>
</dbReference>
<dbReference type="KEGG" id="rsb:RS694_03185"/>